<reference evidence="8 9" key="1">
    <citation type="submission" date="2019-11" db="EMBL/GenBank/DDBJ databases">
        <title>Comparative genomics of hydrocarbon-degrading Desulfosarcina strains.</title>
        <authorList>
            <person name="Watanabe M."/>
            <person name="Kojima H."/>
            <person name="Fukui M."/>
        </authorList>
    </citation>
    <scope>NUCLEOTIDE SEQUENCE [LARGE SCALE GENOMIC DNA]</scope>
    <source>
        <strain evidence="8 9">PL12</strain>
    </source>
</reference>
<evidence type="ECO:0000259" key="7">
    <source>
        <dbReference type="Pfam" id="PF01435"/>
    </source>
</evidence>
<dbReference type="InterPro" id="IPR051156">
    <property type="entry name" value="Mito/Outer_Membr_Metalloprot"/>
</dbReference>
<comment type="similarity">
    <text evidence="6">Belongs to the peptidase M48 family.</text>
</comment>
<feature type="domain" description="Peptidase M48" evidence="7">
    <location>
        <begin position="54"/>
        <end position="216"/>
    </location>
</feature>
<dbReference type="PANTHER" id="PTHR22726:SF8">
    <property type="entry name" value="METALLOPROTEASE YCAL"/>
    <property type="match status" value="1"/>
</dbReference>
<dbReference type="KEGG" id="dalk:DSCA_18920"/>
<evidence type="ECO:0000256" key="5">
    <source>
        <dbReference type="ARBA" id="ARBA00023049"/>
    </source>
</evidence>
<keyword evidence="2" id="KW-0479">Metal-binding</keyword>
<keyword evidence="5 6" id="KW-0482">Metalloprotease</keyword>
<keyword evidence="4 6" id="KW-0862">Zinc</keyword>
<keyword evidence="1 6" id="KW-0645">Protease</keyword>
<dbReference type="Proteomes" id="UP000427906">
    <property type="component" value="Chromosome"/>
</dbReference>
<dbReference type="Pfam" id="PF01435">
    <property type="entry name" value="Peptidase_M48"/>
    <property type="match status" value="1"/>
</dbReference>
<evidence type="ECO:0000313" key="8">
    <source>
        <dbReference type="EMBL" id="BBO67962.1"/>
    </source>
</evidence>
<gene>
    <name evidence="8" type="ORF">DSCA_18920</name>
</gene>
<name>A0A5K7YEM0_9BACT</name>
<dbReference type="PANTHER" id="PTHR22726">
    <property type="entry name" value="METALLOENDOPEPTIDASE OMA1"/>
    <property type="match status" value="1"/>
</dbReference>
<dbReference type="AlphaFoldDB" id="A0A5K7YEM0"/>
<evidence type="ECO:0000256" key="2">
    <source>
        <dbReference type="ARBA" id="ARBA00022723"/>
    </source>
</evidence>
<comment type="cofactor">
    <cofactor evidence="6">
        <name>Zn(2+)</name>
        <dbReference type="ChEBI" id="CHEBI:29105"/>
    </cofactor>
    <text evidence="6">Binds 1 zinc ion per subunit.</text>
</comment>
<evidence type="ECO:0000313" key="9">
    <source>
        <dbReference type="Proteomes" id="UP000427906"/>
    </source>
</evidence>
<accession>A0A5K7YEM0</accession>
<evidence type="ECO:0000256" key="1">
    <source>
        <dbReference type="ARBA" id="ARBA00022670"/>
    </source>
</evidence>
<dbReference type="Gene3D" id="3.30.2010.10">
    <property type="entry name" value="Metalloproteases ('zincins'), catalytic domain"/>
    <property type="match status" value="1"/>
</dbReference>
<protein>
    <recommendedName>
        <fullName evidence="7">Peptidase M48 domain-containing protein</fullName>
    </recommendedName>
</protein>
<dbReference type="GO" id="GO:0051603">
    <property type="term" value="P:proteolysis involved in protein catabolic process"/>
    <property type="evidence" value="ECO:0007669"/>
    <property type="project" value="TreeGrafter"/>
</dbReference>
<evidence type="ECO:0000256" key="3">
    <source>
        <dbReference type="ARBA" id="ARBA00022801"/>
    </source>
</evidence>
<sequence length="247" mass="27224">MATQAGIDAVRAATLDDEEVVRLALEVSSQSDLKHTVAPPDNDYAKRLQQLTGDHYQVQGHAFNYKVYLSPNINAFAMADGTIRIYSGLMDMLDDGELLFVAGHEMGHVVKKHIKKKIMIAYAGSAVRKAVASQQNQAGEIARSGIGAIAENLLNAQFSQQEEREADDFGILFLKGEGRDMQPAISALMKLATLGNKHSFLSSHPAPEARAKRLRENGLAPQQIEDPSLLKRIVDWLLGFWPFEKNI</sequence>
<evidence type="ECO:0000256" key="4">
    <source>
        <dbReference type="ARBA" id="ARBA00022833"/>
    </source>
</evidence>
<dbReference type="InterPro" id="IPR001915">
    <property type="entry name" value="Peptidase_M48"/>
</dbReference>
<dbReference type="GO" id="GO:0016020">
    <property type="term" value="C:membrane"/>
    <property type="evidence" value="ECO:0007669"/>
    <property type="project" value="TreeGrafter"/>
</dbReference>
<dbReference type="GO" id="GO:0046872">
    <property type="term" value="F:metal ion binding"/>
    <property type="evidence" value="ECO:0007669"/>
    <property type="project" value="UniProtKB-KW"/>
</dbReference>
<dbReference type="EMBL" id="AP021874">
    <property type="protein sequence ID" value="BBO67962.1"/>
    <property type="molecule type" value="Genomic_DNA"/>
</dbReference>
<proteinExistence type="inferred from homology"/>
<keyword evidence="9" id="KW-1185">Reference proteome</keyword>
<dbReference type="GO" id="GO:0004222">
    <property type="term" value="F:metalloendopeptidase activity"/>
    <property type="evidence" value="ECO:0007669"/>
    <property type="project" value="InterPro"/>
</dbReference>
<keyword evidence="3 6" id="KW-0378">Hydrolase</keyword>
<evidence type="ECO:0000256" key="6">
    <source>
        <dbReference type="RuleBase" id="RU003983"/>
    </source>
</evidence>
<organism evidence="8 9">
    <name type="scientific">Desulfosarcina alkanivorans</name>
    <dbReference type="NCBI Taxonomy" id="571177"/>
    <lineage>
        <taxon>Bacteria</taxon>
        <taxon>Pseudomonadati</taxon>
        <taxon>Thermodesulfobacteriota</taxon>
        <taxon>Desulfobacteria</taxon>
        <taxon>Desulfobacterales</taxon>
        <taxon>Desulfosarcinaceae</taxon>
        <taxon>Desulfosarcina</taxon>
    </lineage>
</organism>